<dbReference type="InterPro" id="IPR002645">
    <property type="entry name" value="STAS_dom"/>
</dbReference>
<organism evidence="2 3">
    <name type="scientific">Streptomyces griseomycini</name>
    <dbReference type="NCBI Taxonomy" id="66895"/>
    <lineage>
        <taxon>Bacteria</taxon>
        <taxon>Bacillati</taxon>
        <taxon>Actinomycetota</taxon>
        <taxon>Actinomycetes</taxon>
        <taxon>Kitasatosporales</taxon>
        <taxon>Streptomycetaceae</taxon>
        <taxon>Streptomyces</taxon>
    </lineage>
</organism>
<evidence type="ECO:0000313" key="2">
    <source>
        <dbReference type="EMBL" id="MBB4896655.1"/>
    </source>
</evidence>
<proteinExistence type="predicted"/>
<gene>
    <name evidence="2" type="ORF">FHS37_000671</name>
</gene>
<reference evidence="2 3" key="1">
    <citation type="submission" date="2020-08" db="EMBL/GenBank/DDBJ databases">
        <title>Genomic Encyclopedia of Type Strains, Phase III (KMG-III): the genomes of soil and plant-associated and newly described type strains.</title>
        <authorList>
            <person name="Whitman W."/>
        </authorList>
    </citation>
    <scope>NUCLEOTIDE SEQUENCE [LARGE SCALE GENOMIC DNA]</scope>
    <source>
        <strain evidence="2 3">CECT 3273</strain>
    </source>
</reference>
<dbReference type="Proteomes" id="UP000579523">
    <property type="component" value="Unassembled WGS sequence"/>
</dbReference>
<dbReference type="AlphaFoldDB" id="A0A7W7LUI8"/>
<dbReference type="RefSeq" id="WP_308436685.1">
    <property type="nucleotide sequence ID" value="NZ_BMTI01000001.1"/>
</dbReference>
<evidence type="ECO:0000313" key="3">
    <source>
        <dbReference type="Proteomes" id="UP000579523"/>
    </source>
</evidence>
<feature type="domain" description="STAS" evidence="1">
    <location>
        <begin position="29"/>
        <end position="103"/>
    </location>
</feature>
<dbReference type="SUPFAM" id="SSF52091">
    <property type="entry name" value="SpoIIaa-like"/>
    <property type="match status" value="1"/>
</dbReference>
<comment type="caution">
    <text evidence="2">The sequence shown here is derived from an EMBL/GenBank/DDBJ whole genome shotgun (WGS) entry which is preliminary data.</text>
</comment>
<keyword evidence="3" id="KW-1185">Reference proteome</keyword>
<name>A0A7W7LUI8_9ACTN</name>
<dbReference type="InterPro" id="IPR058548">
    <property type="entry name" value="MlaB-like_STAS"/>
</dbReference>
<dbReference type="Pfam" id="PF13466">
    <property type="entry name" value="STAS_2"/>
    <property type="match status" value="1"/>
</dbReference>
<protein>
    <submittedName>
        <fullName evidence="2">Anti-anti-sigma regulatory factor</fullName>
    </submittedName>
</protein>
<dbReference type="EMBL" id="JACHJI010000001">
    <property type="protein sequence ID" value="MBB4896655.1"/>
    <property type="molecule type" value="Genomic_DNA"/>
</dbReference>
<accession>A0A7W7LUI8</accession>
<dbReference type="PROSITE" id="PS50801">
    <property type="entry name" value="STAS"/>
    <property type="match status" value="1"/>
</dbReference>
<dbReference type="InterPro" id="IPR036513">
    <property type="entry name" value="STAS_dom_sf"/>
</dbReference>
<sequence>MDTRPRTPHGTGDPVPVLTVRPLDGCHGVRAAGEIVLATHPVWERVLEQAVREGGGVYHLELSGVTFADVAGAGALAAAAERLGDGRWFVVRRPPPTLRRVLEMFWPDLPTIEVSMS</sequence>
<dbReference type="Gene3D" id="3.30.750.24">
    <property type="entry name" value="STAS domain"/>
    <property type="match status" value="1"/>
</dbReference>
<evidence type="ECO:0000259" key="1">
    <source>
        <dbReference type="PROSITE" id="PS50801"/>
    </source>
</evidence>